<evidence type="ECO:0008006" key="3">
    <source>
        <dbReference type="Google" id="ProtNLM"/>
    </source>
</evidence>
<gene>
    <name evidence="1" type="ORF">EPJ69_03040</name>
</gene>
<dbReference type="Proteomes" id="UP000324707">
    <property type="component" value="Unassembled WGS sequence"/>
</dbReference>
<name>A0A5C8E9K9_9SPIR</name>
<evidence type="ECO:0000313" key="2">
    <source>
        <dbReference type="Proteomes" id="UP000324707"/>
    </source>
</evidence>
<dbReference type="AlphaFoldDB" id="A0A5C8E9K9"/>
<dbReference type="EMBL" id="SAXX01000007">
    <property type="protein sequence ID" value="TXJ34108.1"/>
    <property type="molecule type" value="Genomic_DNA"/>
</dbReference>
<comment type="caution">
    <text evidence="1">The sequence shown here is derived from an EMBL/GenBank/DDBJ whole genome shotgun (WGS) entry which is preliminary data.</text>
</comment>
<evidence type="ECO:0000313" key="1">
    <source>
        <dbReference type="EMBL" id="TXJ34108.1"/>
    </source>
</evidence>
<sequence>MFELENKYYNEHKEEYRKKYLGKHIVIHGNELKGVYDNDGDAFNESIKTMEAGTFMIKIVMATDEEEIQRFMSRVYVK</sequence>
<organism evidence="1 2">
    <name type="scientific">Brachyspira aalborgi</name>
    <dbReference type="NCBI Taxonomy" id="29522"/>
    <lineage>
        <taxon>Bacteria</taxon>
        <taxon>Pseudomonadati</taxon>
        <taxon>Spirochaetota</taxon>
        <taxon>Spirochaetia</taxon>
        <taxon>Brachyspirales</taxon>
        <taxon>Brachyspiraceae</taxon>
        <taxon>Brachyspira</taxon>
    </lineage>
</organism>
<proteinExistence type="predicted"/>
<protein>
    <recommendedName>
        <fullName evidence="3">DUF5678 domain-containing protein</fullName>
    </recommendedName>
</protein>
<accession>A0A5C8E9K9</accession>
<reference evidence="1 2" key="1">
    <citation type="journal article" date="1992" name="Lakartidningen">
        <title>[Penicillin V and not amoxicillin is the first choice preparation in acute otitis].</title>
        <authorList>
            <person name="Kamme C."/>
            <person name="Lundgren K."/>
            <person name="Prellner K."/>
        </authorList>
    </citation>
    <scope>NUCLEOTIDE SEQUENCE [LARGE SCALE GENOMIC DNA]</scope>
    <source>
        <strain evidence="1 2">PC5538III-lc</strain>
    </source>
</reference>
<dbReference type="RefSeq" id="WP_147736094.1">
    <property type="nucleotide sequence ID" value="NZ_SAXX01000007.1"/>
</dbReference>